<dbReference type="GO" id="GO:0051015">
    <property type="term" value="F:actin filament binding"/>
    <property type="evidence" value="ECO:0007669"/>
    <property type="project" value="TreeGrafter"/>
</dbReference>
<proteinExistence type="predicted"/>
<organism evidence="2 3">
    <name type="scientific">Beauveria brongniartii RCEF 3172</name>
    <dbReference type="NCBI Taxonomy" id="1081107"/>
    <lineage>
        <taxon>Eukaryota</taxon>
        <taxon>Fungi</taxon>
        <taxon>Dikarya</taxon>
        <taxon>Ascomycota</taxon>
        <taxon>Pezizomycotina</taxon>
        <taxon>Sordariomycetes</taxon>
        <taxon>Hypocreomycetidae</taxon>
        <taxon>Hypocreales</taxon>
        <taxon>Cordycipitaceae</taxon>
        <taxon>Beauveria</taxon>
        <taxon>Beauveria brongniartii</taxon>
    </lineage>
</organism>
<dbReference type="PANTHER" id="PTHR10672">
    <property type="entry name" value="ADDUCIN"/>
    <property type="match status" value="1"/>
</dbReference>
<keyword evidence="3" id="KW-1185">Reference proteome</keyword>
<dbReference type="SUPFAM" id="SSF53639">
    <property type="entry name" value="AraD/HMP-PK domain-like"/>
    <property type="match status" value="1"/>
</dbReference>
<dbReference type="Pfam" id="PF00596">
    <property type="entry name" value="Aldolase_II"/>
    <property type="match status" value="1"/>
</dbReference>
<evidence type="ECO:0000313" key="2">
    <source>
        <dbReference type="EMBL" id="OAA41462.1"/>
    </source>
</evidence>
<evidence type="ECO:0000313" key="3">
    <source>
        <dbReference type="Proteomes" id="UP000076863"/>
    </source>
</evidence>
<dbReference type="NCBIfam" id="NF004855">
    <property type="entry name" value="PRK06208.1"/>
    <property type="match status" value="1"/>
</dbReference>
<name>A0A167CQK7_9HYPO</name>
<dbReference type="AlphaFoldDB" id="A0A167CQK7"/>
<comment type="caution">
    <text evidence="2">The sequence shown here is derived from an EMBL/GenBank/DDBJ whole genome shotgun (WGS) entry which is preliminary data.</text>
</comment>
<dbReference type="GO" id="GO:0005856">
    <property type="term" value="C:cytoskeleton"/>
    <property type="evidence" value="ECO:0007669"/>
    <property type="project" value="TreeGrafter"/>
</dbReference>
<dbReference type="SMART" id="SM01007">
    <property type="entry name" value="Aldolase_II"/>
    <property type="match status" value="1"/>
</dbReference>
<dbReference type="InterPro" id="IPR051017">
    <property type="entry name" value="Aldolase-II_Adducin_sf"/>
</dbReference>
<reference evidence="2 3" key="1">
    <citation type="journal article" date="2016" name="Genome Biol. Evol.">
        <title>Divergent and convergent evolution of fungal pathogenicity.</title>
        <authorList>
            <person name="Shang Y."/>
            <person name="Xiao G."/>
            <person name="Zheng P."/>
            <person name="Cen K."/>
            <person name="Zhan S."/>
            <person name="Wang C."/>
        </authorList>
    </citation>
    <scope>NUCLEOTIDE SEQUENCE [LARGE SCALE GENOMIC DNA]</scope>
    <source>
        <strain evidence="2 3">RCEF 3172</strain>
    </source>
</reference>
<dbReference type="PANTHER" id="PTHR10672:SF25">
    <property type="entry name" value="MEIOTICALLY UP-REGULATED GENE 14 PROTEIN"/>
    <property type="match status" value="1"/>
</dbReference>
<feature type="domain" description="Class II aldolase/adducin N-terminal" evidence="1">
    <location>
        <begin position="96"/>
        <end position="279"/>
    </location>
</feature>
<evidence type="ECO:0000259" key="1">
    <source>
        <dbReference type="SMART" id="SM01007"/>
    </source>
</evidence>
<dbReference type="Proteomes" id="UP000076863">
    <property type="component" value="Unassembled WGS sequence"/>
</dbReference>
<sequence length="331" mass="36056">MQRSWFAPRPRNLCWALDFSKTRQFQFRAATLRTSSFSTTTTTTRLAAANTGGGGGGGGGDGQSHQDFTAVATGGDEYPGIPRFANPNTKRQWQLEHMAGAFRVFARMGFTEGASGHISVRDAVDRDTFWINPMGVHFGLLTARHMVRIDEHGRVMQGGNRAAVNAAGFMIHAAVHKARPDIDAACHMHSKYGKAWSAFGRPLDMLNQDACRFWNNHGVYASHGGVALQQQEGERIAEALGRVNRAVILQNHGLLTAGATVDEAAYLYTVMERCCEIQLLVEAAAAAAPGLEKKEIGDEAAAYTYKYEGNAPDFQYEVAMSNGELYGGMDF</sequence>
<dbReference type="InterPro" id="IPR001303">
    <property type="entry name" value="Aldolase_II/adducin_N"/>
</dbReference>
<dbReference type="OrthoDB" id="3238794at2759"/>
<dbReference type="Gene3D" id="3.40.225.10">
    <property type="entry name" value="Class II aldolase/adducin N-terminal domain"/>
    <property type="match status" value="1"/>
</dbReference>
<dbReference type="FunFam" id="3.40.225.10:FF:000009">
    <property type="entry name" value="Class II aldolase/adducin N-terminal"/>
    <property type="match status" value="1"/>
</dbReference>
<dbReference type="EMBL" id="AZHA01000016">
    <property type="protein sequence ID" value="OAA41462.1"/>
    <property type="molecule type" value="Genomic_DNA"/>
</dbReference>
<accession>A0A167CQK7</accession>
<gene>
    <name evidence="2" type="ORF">BBO_05448</name>
</gene>
<dbReference type="InterPro" id="IPR036409">
    <property type="entry name" value="Aldolase_II/adducin_N_sf"/>
</dbReference>
<protein>
    <submittedName>
        <fullName evidence="2">Aldolase</fullName>
    </submittedName>
</protein>